<feature type="compositionally biased region" description="Basic and acidic residues" evidence="1">
    <location>
        <begin position="70"/>
        <end position="87"/>
    </location>
</feature>
<protein>
    <submittedName>
        <fullName evidence="3">Uncharacterized protein</fullName>
    </submittedName>
</protein>
<proteinExistence type="predicted"/>
<dbReference type="EMBL" id="KV417841">
    <property type="protein sequence ID" value="KZP05403.1"/>
    <property type="molecule type" value="Genomic_DNA"/>
</dbReference>
<name>A0A167VV44_9AGAM</name>
<dbReference type="Proteomes" id="UP000076532">
    <property type="component" value="Unassembled WGS sequence"/>
</dbReference>
<evidence type="ECO:0000256" key="1">
    <source>
        <dbReference type="SAM" id="MobiDB-lite"/>
    </source>
</evidence>
<feature type="transmembrane region" description="Helical" evidence="2">
    <location>
        <begin position="122"/>
        <end position="140"/>
    </location>
</feature>
<dbReference type="AlphaFoldDB" id="A0A167VV44"/>
<feature type="region of interest" description="Disordered" evidence="1">
    <location>
        <begin position="58"/>
        <end position="87"/>
    </location>
</feature>
<organism evidence="3 4">
    <name type="scientific">Athelia psychrophila</name>
    <dbReference type="NCBI Taxonomy" id="1759441"/>
    <lineage>
        <taxon>Eukaryota</taxon>
        <taxon>Fungi</taxon>
        <taxon>Dikarya</taxon>
        <taxon>Basidiomycota</taxon>
        <taxon>Agaricomycotina</taxon>
        <taxon>Agaricomycetes</taxon>
        <taxon>Agaricomycetidae</taxon>
        <taxon>Atheliales</taxon>
        <taxon>Atheliaceae</taxon>
        <taxon>Athelia</taxon>
    </lineage>
</organism>
<keyword evidence="2" id="KW-0472">Membrane</keyword>
<evidence type="ECO:0000256" key="2">
    <source>
        <dbReference type="SAM" id="Phobius"/>
    </source>
</evidence>
<evidence type="ECO:0000313" key="3">
    <source>
        <dbReference type="EMBL" id="KZP05403.1"/>
    </source>
</evidence>
<keyword evidence="4" id="KW-1185">Reference proteome</keyword>
<reference evidence="3 4" key="1">
    <citation type="journal article" date="2016" name="Mol. Biol. Evol.">
        <title>Comparative Genomics of Early-Diverging Mushroom-Forming Fungi Provides Insights into the Origins of Lignocellulose Decay Capabilities.</title>
        <authorList>
            <person name="Nagy L.G."/>
            <person name="Riley R."/>
            <person name="Tritt A."/>
            <person name="Adam C."/>
            <person name="Daum C."/>
            <person name="Floudas D."/>
            <person name="Sun H."/>
            <person name="Yadav J.S."/>
            <person name="Pangilinan J."/>
            <person name="Larsson K.H."/>
            <person name="Matsuura K."/>
            <person name="Barry K."/>
            <person name="Labutti K."/>
            <person name="Kuo R."/>
            <person name="Ohm R.A."/>
            <person name="Bhattacharya S.S."/>
            <person name="Shirouzu T."/>
            <person name="Yoshinaga Y."/>
            <person name="Martin F.M."/>
            <person name="Grigoriev I.V."/>
            <person name="Hibbett D.S."/>
        </authorList>
    </citation>
    <scope>NUCLEOTIDE SEQUENCE [LARGE SCALE GENOMIC DNA]</scope>
    <source>
        <strain evidence="3 4">CBS 109695</strain>
    </source>
</reference>
<sequence length="146" mass="15521">MRWMGVIFDPLVGVAKENTSSAAATTVPRARVSCRGCETKAQGCGTMLSDDVCATAKETGGGTGRFKKSAGRESADDPARSSVGREVENDSGKLSLVMVQWRVRVGKESRWWSRDDGLAPNHGSFCSFVVVVVVVVVVALHTTCNA</sequence>
<keyword evidence="2" id="KW-1133">Transmembrane helix</keyword>
<accession>A0A167VV44</accession>
<keyword evidence="2" id="KW-0812">Transmembrane</keyword>
<gene>
    <name evidence="3" type="ORF">FIBSPDRAFT_903523</name>
</gene>
<evidence type="ECO:0000313" key="4">
    <source>
        <dbReference type="Proteomes" id="UP000076532"/>
    </source>
</evidence>